<reference evidence="2 3" key="1">
    <citation type="submission" date="2019-11" db="EMBL/GenBank/DDBJ databases">
        <authorList>
            <person name="Dong K."/>
        </authorList>
    </citation>
    <scope>NUCLEOTIDE SEQUENCE [LARGE SCALE GENOMIC DNA]</scope>
    <source>
        <strain evidence="2 3">JCM 17370</strain>
    </source>
</reference>
<organism evidence="2 3">
    <name type="scientific">Paracoccus limosus</name>
    <dbReference type="NCBI Taxonomy" id="913252"/>
    <lineage>
        <taxon>Bacteria</taxon>
        <taxon>Pseudomonadati</taxon>
        <taxon>Pseudomonadota</taxon>
        <taxon>Alphaproteobacteria</taxon>
        <taxon>Rhodobacterales</taxon>
        <taxon>Paracoccaceae</taxon>
        <taxon>Paracoccus</taxon>
    </lineage>
</organism>
<dbReference type="InterPro" id="IPR015168">
    <property type="entry name" value="SsuA/THI5"/>
</dbReference>
<keyword evidence="3" id="KW-1185">Reference proteome</keyword>
<dbReference type="AlphaFoldDB" id="A0A844GXK8"/>
<evidence type="ECO:0000313" key="3">
    <source>
        <dbReference type="Proteomes" id="UP000442533"/>
    </source>
</evidence>
<dbReference type="Proteomes" id="UP000442533">
    <property type="component" value="Unassembled WGS sequence"/>
</dbReference>
<feature type="domain" description="SsuA/THI5-like" evidence="1">
    <location>
        <begin position="81"/>
        <end position="252"/>
    </location>
</feature>
<protein>
    <submittedName>
        <fullName evidence="2">Transporter substrate-binding domain-containing protein</fullName>
    </submittedName>
</protein>
<name>A0A844GXK8_9RHOB</name>
<dbReference type="EMBL" id="WMIF01000001">
    <property type="protein sequence ID" value="MTH33162.1"/>
    <property type="molecule type" value="Genomic_DNA"/>
</dbReference>
<proteinExistence type="predicted"/>
<dbReference type="PANTHER" id="PTHR30024:SF48">
    <property type="entry name" value="ABC TRANSPORTER SUBSTRATE-BINDING PROTEIN"/>
    <property type="match status" value="1"/>
</dbReference>
<dbReference type="OrthoDB" id="5621714at2"/>
<accession>A0A844GXK8</accession>
<dbReference type="RefSeq" id="WP_155062720.1">
    <property type="nucleotide sequence ID" value="NZ_WMIF01000001.1"/>
</dbReference>
<dbReference type="SUPFAM" id="SSF53850">
    <property type="entry name" value="Periplasmic binding protein-like II"/>
    <property type="match status" value="1"/>
</dbReference>
<comment type="caution">
    <text evidence="2">The sequence shown here is derived from an EMBL/GenBank/DDBJ whole genome shotgun (WGS) entry which is preliminary data.</text>
</comment>
<evidence type="ECO:0000313" key="2">
    <source>
        <dbReference type="EMBL" id="MTH33162.1"/>
    </source>
</evidence>
<sequence>MELHRRIVLAGGALFLSGLGLPRRARAADLPALRIGTLENGTVNWEIQTIRGKGLDQARGFSLQPLILAGTPATQVAMQGGEVDTIVSDWLWVAQQRARGEDFTFLPYSTAVGGLIVPKDSPVRSIGDLKGKKIGIAGGPIDKSWLILRAWSRQVLGADLADLTEQVFGAPPLIMNAAETGQVDAAINLWHLQALMQARGMREIASVAQAAQELGLDARTPLLGYVLRDRWIAANPTLARGLAQASRAAKTTLVQDDAAWQPLRRYMDAANDAEFQALRAGWRAGVPADAPVNADNAQKLFATMAALGGDALTGGLTTLPKGLFWWPEQAG</sequence>
<dbReference type="PANTHER" id="PTHR30024">
    <property type="entry name" value="ALIPHATIC SULFONATES-BINDING PROTEIN-RELATED"/>
    <property type="match status" value="1"/>
</dbReference>
<gene>
    <name evidence="2" type="ORF">GL279_00940</name>
</gene>
<dbReference type="Pfam" id="PF09084">
    <property type="entry name" value="NMT1"/>
    <property type="match status" value="1"/>
</dbReference>
<dbReference type="Gene3D" id="3.40.190.10">
    <property type="entry name" value="Periplasmic binding protein-like II"/>
    <property type="match status" value="2"/>
</dbReference>
<evidence type="ECO:0000259" key="1">
    <source>
        <dbReference type="Pfam" id="PF09084"/>
    </source>
</evidence>